<reference evidence="2" key="1">
    <citation type="submission" date="2013-07" db="EMBL/GenBank/DDBJ databases">
        <title>Sub-species coevolution in mutualistic symbiosis.</title>
        <authorList>
            <person name="Murfin K."/>
            <person name="Klassen J."/>
            <person name="Lee M."/>
            <person name="Forst S."/>
            <person name="Stock P."/>
            <person name="Goodrich-Blair H."/>
        </authorList>
    </citation>
    <scope>NUCLEOTIDE SEQUENCE [LARGE SCALE GENOMIC DNA]</scope>
    <source>
        <strain evidence="2">Kraussei Becker Underwood</strain>
    </source>
</reference>
<organism evidence="2">
    <name type="scientific">Xenorhabdus bovienii str. kraussei Becker Underwood</name>
    <dbReference type="NCBI Taxonomy" id="1398204"/>
    <lineage>
        <taxon>Bacteria</taxon>
        <taxon>Pseudomonadati</taxon>
        <taxon>Pseudomonadota</taxon>
        <taxon>Gammaproteobacteria</taxon>
        <taxon>Enterobacterales</taxon>
        <taxon>Morganellaceae</taxon>
        <taxon>Xenorhabdus</taxon>
    </lineage>
</organism>
<evidence type="ECO:0000256" key="1">
    <source>
        <dbReference type="SAM" id="Phobius"/>
    </source>
</evidence>
<sequence>MVLFYLFLLNKHFNINKIIFIYYLLNLNYWFIFIITQFLVVLNHIIVRVITHDFHIVKVDII</sequence>
<proteinExistence type="predicted"/>
<dbReference type="HOGENOM" id="CLU_2903331_0_0_6"/>
<comment type="caution">
    <text evidence="2">The sequence shown here is derived from an EMBL/GenBank/DDBJ whole genome shotgun (WGS) entry which is preliminary data.</text>
</comment>
<keyword evidence="1" id="KW-0472">Membrane</keyword>
<evidence type="ECO:0000313" key="2">
    <source>
        <dbReference type="EMBL" id="CDH25752.1"/>
    </source>
</evidence>
<dbReference type="AlphaFoldDB" id="A0A077PYM8"/>
<keyword evidence="1" id="KW-0812">Transmembrane</keyword>
<protein>
    <submittedName>
        <fullName evidence="2">Uncharacterized protein</fullName>
    </submittedName>
</protein>
<keyword evidence="1" id="KW-1133">Transmembrane helix</keyword>
<gene>
    <name evidence="2" type="ORF">XBKB1_4190022</name>
</gene>
<dbReference type="Proteomes" id="UP000028493">
    <property type="component" value="Unassembled WGS sequence"/>
</dbReference>
<dbReference type="EMBL" id="CBSZ010000356">
    <property type="protein sequence ID" value="CDH25752.1"/>
    <property type="molecule type" value="Genomic_DNA"/>
</dbReference>
<feature type="transmembrane region" description="Helical" evidence="1">
    <location>
        <begin position="20"/>
        <end position="42"/>
    </location>
</feature>
<accession>A0A077PYM8</accession>
<name>A0A077PYM8_XENBV</name>